<dbReference type="EMBL" id="GGEC01057960">
    <property type="protein sequence ID" value="MBX38444.1"/>
    <property type="molecule type" value="Transcribed_RNA"/>
</dbReference>
<sequence>MEWTGVKWILSFFCCRHTLRETKLVCELFISLFGINVSLL</sequence>
<proteinExistence type="predicted"/>
<accession>A0A2P2N7J1</accession>
<organism evidence="1">
    <name type="scientific">Rhizophora mucronata</name>
    <name type="common">Asiatic mangrove</name>
    <dbReference type="NCBI Taxonomy" id="61149"/>
    <lineage>
        <taxon>Eukaryota</taxon>
        <taxon>Viridiplantae</taxon>
        <taxon>Streptophyta</taxon>
        <taxon>Embryophyta</taxon>
        <taxon>Tracheophyta</taxon>
        <taxon>Spermatophyta</taxon>
        <taxon>Magnoliopsida</taxon>
        <taxon>eudicotyledons</taxon>
        <taxon>Gunneridae</taxon>
        <taxon>Pentapetalae</taxon>
        <taxon>rosids</taxon>
        <taxon>fabids</taxon>
        <taxon>Malpighiales</taxon>
        <taxon>Rhizophoraceae</taxon>
        <taxon>Rhizophora</taxon>
    </lineage>
</organism>
<protein>
    <submittedName>
        <fullName evidence="1">Uncharacterized protein</fullName>
    </submittedName>
</protein>
<name>A0A2P2N7J1_RHIMU</name>
<evidence type="ECO:0000313" key="1">
    <source>
        <dbReference type="EMBL" id="MBX38444.1"/>
    </source>
</evidence>
<dbReference type="AlphaFoldDB" id="A0A2P2N7J1"/>
<reference evidence="1" key="1">
    <citation type="submission" date="2018-02" db="EMBL/GenBank/DDBJ databases">
        <title>Rhizophora mucronata_Transcriptome.</title>
        <authorList>
            <person name="Meera S.P."/>
            <person name="Sreeshan A."/>
            <person name="Augustine A."/>
        </authorList>
    </citation>
    <scope>NUCLEOTIDE SEQUENCE</scope>
    <source>
        <tissue evidence="1">Leaf</tissue>
    </source>
</reference>